<evidence type="ECO:0000313" key="2">
    <source>
        <dbReference type="Proteomes" id="UP001151760"/>
    </source>
</evidence>
<reference evidence="1" key="2">
    <citation type="submission" date="2022-01" db="EMBL/GenBank/DDBJ databases">
        <authorList>
            <person name="Yamashiro T."/>
            <person name="Shiraishi A."/>
            <person name="Satake H."/>
            <person name="Nakayama K."/>
        </authorList>
    </citation>
    <scope>NUCLEOTIDE SEQUENCE</scope>
</reference>
<keyword evidence="2" id="KW-1185">Reference proteome</keyword>
<proteinExistence type="predicted"/>
<comment type="caution">
    <text evidence="1">The sequence shown here is derived from an EMBL/GenBank/DDBJ whole genome shotgun (WGS) entry which is preliminary data.</text>
</comment>
<gene>
    <name evidence="1" type="ORF">Tco_1082391</name>
</gene>
<evidence type="ECO:0000313" key="1">
    <source>
        <dbReference type="EMBL" id="GJT93546.1"/>
    </source>
</evidence>
<dbReference type="EMBL" id="BQNB010020212">
    <property type="protein sequence ID" value="GJT93546.1"/>
    <property type="molecule type" value="Genomic_DNA"/>
</dbReference>
<protein>
    <submittedName>
        <fullName evidence="1">Uncharacterized membrane protein</fullName>
    </submittedName>
</protein>
<dbReference type="Proteomes" id="UP001151760">
    <property type="component" value="Unassembled WGS sequence"/>
</dbReference>
<name>A0ABQ5I080_9ASTR</name>
<sequence>MAYVITMVAEFDEYMKDWLYLREGSVFSKPIYEKKEVSQLPEIEISVGGSRSSNGNNNVFAIVLPFTLDKFVEASITIAVDHIRSWDSEM</sequence>
<accession>A0ABQ5I080</accession>
<reference evidence="1" key="1">
    <citation type="journal article" date="2022" name="Int. J. Mol. Sci.">
        <title>Draft Genome of Tanacetum Coccineum: Genomic Comparison of Closely Related Tanacetum-Family Plants.</title>
        <authorList>
            <person name="Yamashiro T."/>
            <person name="Shiraishi A."/>
            <person name="Nakayama K."/>
            <person name="Satake H."/>
        </authorList>
    </citation>
    <scope>NUCLEOTIDE SEQUENCE</scope>
</reference>
<organism evidence="1 2">
    <name type="scientific">Tanacetum coccineum</name>
    <dbReference type="NCBI Taxonomy" id="301880"/>
    <lineage>
        <taxon>Eukaryota</taxon>
        <taxon>Viridiplantae</taxon>
        <taxon>Streptophyta</taxon>
        <taxon>Embryophyta</taxon>
        <taxon>Tracheophyta</taxon>
        <taxon>Spermatophyta</taxon>
        <taxon>Magnoliopsida</taxon>
        <taxon>eudicotyledons</taxon>
        <taxon>Gunneridae</taxon>
        <taxon>Pentapetalae</taxon>
        <taxon>asterids</taxon>
        <taxon>campanulids</taxon>
        <taxon>Asterales</taxon>
        <taxon>Asteraceae</taxon>
        <taxon>Asteroideae</taxon>
        <taxon>Anthemideae</taxon>
        <taxon>Anthemidinae</taxon>
        <taxon>Tanacetum</taxon>
    </lineage>
</organism>